<proteinExistence type="predicted"/>
<dbReference type="CDD" id="cd01094">
    <property type="entry name" value="Alkanesulfonate_monoxygenase"/>
    <property type="match status" value="1"/>
</dbReference>
<keyword evidence="4" id="KW-0503">Monooxygenase</keyword>
<dbReference type="GO" id="GO:0004497">
    <property type="term" value="F:monooxygenase activity"/>
    <property type="evidence" value="ECO:0007669"/>
    <property type="project" value="UniProtKB-KW"/>
</dbReference>
<dbReference type="Gene3D" id="3.20.20.30">
    <property type="entry name" value="Luciferase-like domain"/>
    <property type="match status" value="1"/>
</dbReference>
<gene>
    <name evidence="6" type="ORF">KEU06_17850</name>
</gene>
<evidence type="ECO:0000256" key="2">
    <source>
        <dbReference type="ARBA" id="ARBA00022643"/>
    </source>
</evidence>
<keyword evidence="7" id="KW-1185">Reference proteome</keyword>
<evidence type="ECO:0000313" key="7">
    <source>
        <dbReference type="Proteomes" id="UP000680348"/>
    </source>
</evidence>
<dbReference type="PANTHER" id="PTHR42847">
    <property type="entry name" value="ALKANESULFONATE MONOOXYGENASE"/>
    <property type="match status" value="1"/>
</dbReference>
<evidence type="ECO:0000256" key="4">
    <source>
        <dbReference type="ARBA" id="ARBA00023033"/>
    </source>
</evidence>
<evidence type="ECO:0000259" key="5">
    <source>
        <dbReference type="Pfam" id="PF00296"/>
    </source>
</evidence>
<comment type="caution">
    <text evidence="6">The sequence shown here is derived from an EMBL/GenBank/DDBJ whole genome shotgun (WGS) entry which is preliminary data.</text>
</comment>
<dbReference type="Proteomes" id="UP000680348">
    <property type="component" value="Unassembled WGS sequence"/>
</dbReference>
<evidence type="ECO:0000313" key="6">
    <source>
        <dbReference type="EMBL" id="MBS3650482.1"/>
    </source>
</evidence>
<organism evidence="6 7">
    <name type="scientific">Pseudaminobacter soli</name>
    <name type="common">ex Zhang et al. 2022</name>
    <dbReference type="NCBI Taxonomy" id="2831468"/>
    <lineage>
        <taxon>Bacteria</taxon>
        <taxon>Pseudomonadati</taxon>
        <taxon>Pseudomonadota</taxon>
        <taxon>Alphaproteobacteria</taxon>
        <taxon>Hyphomicrobiales</taxon>
        <taxon>Phyllobacteriaceae</taxon>
        <taxon>Pseudaminobacter</taxon>
    </lineage>
</organism>
<dbReference type="EMBL" id="JAGWCR010000009">
    <property type="protein sequence ID" value="MBS3650482.1"/>
    <property type="molecule type" value="Genomic_DNA"/>
</dbReference>
<keyword evidence="1" id="KW-0285">Flavoprotein</keyword>
<protein>
    <submittedName>
        <fullName evidence="6">LLM class flavin-dependent oxidoreductase</fullName>
    </submittedName>
</protein>
<reference evidence="6" key="1">
    <citation type="submission" date="2021-04" db="EMBL/GenBank/DDBJ databases">
        <title>Pseudaminobacter soli sp. nov., isolated from paddy soil contaminated by heavy metals.</title>
        <authorList>
            <person name="Zhang K."/>
        </authorList>
    </citation>
    <scope>NUCLEOTIDE SEQUENCE</scope>
    <source>
        <strain evidence="6">19-2017</strain>
    </source>
</reference>
<dbReference type="InterPro" id="IPR050172">
    <property type="entry name" value="SsuD_RutA_monooxygenase"/>
</dbReference>
<dbReference type="SUPFAM" id="SSF51679">
    <property type="entry name" value="Bacterial luciferase-like"/>
    <property type="match status" value="1"/>
</dbReference>
<dbReference type="Pfam" id="PF00296">
    <property type="entry name" value="Bac_luciferase"/>
    <property type="match status" value="1"/>
</dbReference>
<evidence type="ECO:0000256" key="3">
    <source>
        <dbReference type="ARBA" id="ARBA00023002"/>
    </source>
</evidence>
<name>A0A942E0B3_9HYPH</name>
<dbReference type="RefSeq" id="WP_188256030.1">
    <property type="nucleotide sequence ID" value="NZ_JABVCF010000009.1"/>
</dbReference>
<keyword evidence="2" id="KW-0288">FMN</keyword>
<dbReference type="InterPro" id="IPR011251">
    <property type="entry name" value="Luciferase-like_dom"/>
</dbReference>
<dbReference type="PANTHER" id="PTHR42847:SF4">
    <property type="entry name" value="ALKANESULFONATE MONOOXYGENASE-RELATED"/>
    <property type="match status" value="1"/>
</dbReference>
<feature type="domain" description="Luciferase-like" evidence="5">
    <location>
        <begin position="15"/>
        <end position="326"/>
    </location>
</feature>
<accession>A0A942E0B3</accession>
<sequence length="363" mass="40350">MIKPHPLRGPNRLKLGIFSTNADGGLAITDVPERWLASWNDNLTAAQIADRAGLEFVLPIARWRGFGGRNKVREWSFETFTWAAGLAAATEQIGLFMTVHVPLVHPLYAAKALATVDHISQGRAGLNIVCGWNPKEFGMFGVPLVEKGYDQAAEWIDIVERLYTSHEPFDFDGSYYQLKQAVSRPSSLQKPRPVTMNAAFGGPGRDFASAKCDYLFTTFSEIAEAGRHVADIRERADRKGRSVGCYTVAHVVCRETVEEAEAYYERYGVTMADHAAVDAHMAGKNEFSQSHDRNAYDLYRQRFAGGAGSYPLVGSPEKIAEDMIHIAVQGYEGIALSFVNYTQELPFFCDRVLPLLERAGYRV</sequence>
<dbReference type="InterPro" id="IPR036661">
    <property type="entry name" value="Luciferase-like_sf"/>
</dbReference>
<evidence type="ECO:0000256" key="1">
    <source>
        <dbReference type="ARBA" id="ARBA00022630"/>
    </source>
</evidence>
<dbReference type="AlphaFoldDB" id="A0A942E0B3"/>
<keyword evidence="3" id="KW-0560">Oxidoreductase</keyword>
<dbReference type="GO" id="GO:0016705">
    <property type="term" value="F:oxidoreductase activity, acting on paired donors, with incorporation or reduction of molecular oxygen"/>
    <property type="evidence" value="ECO:0007669"/>
    <property type="project" value="InterPro"/>
</dbReference>